<name>C9KJR2_9FIRM</name>
<comment type="caution">
    <text evidence="1">The sequence shown here is derived from an EMBL/GenBank/DDBJ whole genome shotgun (WGS) entry which is preliminary data.</text>
</comment>
<sequence>MVGKPIFSSTERCFLIIEKDSCTNLYSYLYCIGLLAPCKVRTVRGALPNIICSSQCHQSGTTSPESVEQSV</sequence>
<dbReference type="EMBL" id="ABWK02000001">
    <property type="protein sequence ID" value="EEX70128.1"/>
    <property type="molecule type" value="Genomic_DNA"/>
</dbReference>
<proteinExistence type="predicted"/>
<protein>
    <submittedName>
        <fullName evidence="1">Uncharacterized protein</fullName>
    </submittedName>
</protein>
<dbReference type="Proteomes" id="UP000003671">
    <property type="component" value="Unassembled WGS sequence"/>
</dbReference>
<keyword evidence="2" id="KW-1185">Reference proteome</keyword>
<dbReference type="HOGENOM" id="CLU_2735601_0_0_9"/>
<dbReference type="STRING" id="500635.MITSMUL_03266"/>
<accession>C9KJR2</accession>
<evidence type="ECO:0000313" key="1">
    <source>
        <dbReference type="EMBL" id="EEX70128.1"/>
    </source>
</evidence>
<reference evidence="1" key="1">
    <citation type="submission" date="2009-09" db="EMBL/GenBank/DDBJ databases">
        <authorList>
            <person name="Weinstock G."/>
            <person name="Sodergren E."/>
            <person name="Clifton S."/>
            <person name="Fulton L."/>
            <person name="Fulton B."/>
            <person name="Courtney L."/>
            <person name="Fronick C."/>
            <person name="Harrison M."/>
            <person name="Strong C."/>
            <person name="Farmer C."/>
            <person name="Delahaunty K."/>
            <person name="Markovic C."/>
            <person name="Hall O."/>
            <person name="Minx P."/>
            <person name="Tomlinson C."/>
            <person name="Mitreva M."/>
            <person name="Nelson J."/>
            <person name="Hou S."/>
            <person name="Wollam A."/>
            <person name="Pepin K.H."/>
            <person name="Johnson M."/>
            <person name="Bhonagiri V."/>
            <person name="Nash W.E."/>
            <person name="Warren W."/>
            <person name="Chinwalla A."/>
            <person name="Mardis E.R."/>
            <person name="Wilson R.K."/>
        </authorList>
    </citation>
    <scope>NUCLEOTIDE SEQUENCE [LARGE SCALE GENOMIC DNA]</scope>
    <source>
        <strain evidence="1">DSM 20544</strain>
    </source>
</reference>
<gene>
    <name evidence="1" type="ORF">MITSMUL_03266</name>
</gene>
<organism evidence="1 2">
    <name type="scientific">Mitsuokella multacida DSM 20544</name>
    <dbReference type="NCBI Taxonomy" id="500635"/>
    <lineage>
        <taxon>Bacteria</taxon>
        <taxon>Bacillati</taxon>
        <taxon>Bacillota</taxon>
        <taxon>Negativicutes</taxon>
        <taxon>Selenomonadales</taxon>
        <taxon>Selenomonadaceae</taxon>
        <taxon>Mitsuokella</taxon>
    </lineage>
</organism>
<evidence type="ECO:0000313" key="2">
    <source>
        <dbReference type="Proteomes" id="UP000003671"/>
    </source>
</evidence>
<dbReference type="AlphaFoldDB" id="C9KJR2"/>
<dbReference type="PATRIC" id="fig|500635.8.peg.178"/>